<evidence type="ECO:0000313" key="4">
    <source>
        <dbReference type="Proteomes" id="UP000631535"/>
    </source>
</evidence>
<evidence type="ECO:0000256" key="1">
    <source>
        <dbReference type="SAM" id="SignalP"/>
    </source>
</evidence>
<dbReference type="SUPFAM" id="SSF51261">
    <property type="entry name" value="Duplicated hybrid motif"/>
    <property type="match status" value="1"/>
</dbReference>
<protein>
    <submittedName>
        <fullName evidence="3">Metalloendopeptidase-like protein</fullName>
    </submittedName>
</protein>
<dbReference type="InterPro" id="IPR011055">
    <property type="entry name" value="Dup_hybrid_motif"/>
</dbReference>
<dbReference type="InterPro" id="IPR050570">
    <property type="entry name" value="Cell_wall_metabolism_enzyme"/>
</dbReference>
<dbReference type="CDD" id="cd12797">
    <property type="entry name" value="M23_peptidase"/>
    <property type="match status" value="1"/>
</dbReference>
<dbReference type="EMBL" id="BMMP01000027">
    <property type="protein sequence ID" value="GGO57993.1"/>
    <property type="molecule type" value="Genomic_DNA"/>
</dbReference>
<comment type="caution">
    <text evidence="3">The sequence shown here is derived from an EMBL/GenBank/DDBJ whole genome shotgun (WGS) entry which is preliminary data.</text>
</comment>
<dbReference type="Gene3D" id="2.70.70.10">
    <property type="entry name" value="Glucose Permease (Domain IIA)"/>
    <property type="match status" value="1"/>
</dbReference>
<accession>A0ABQ2MU84</accession>
<dbReference type="RefSeq" id="WP_189039921.1">
    <property type="nucleotide sequence ID" value="NZ_BMMP01000027.1"/>
</dbReference>
<proteinExistence type="predicted"/>
<dbReference type="PROSITE" id="PS51257">
    <property type="entry name" value="PROKAR_LIPOPROTEIN"/>
    <property type="match status" value="1"/>
</dbReference>
<organism evidence="3 4">
    <name type="scientific">Streptomyces daqingensis</name>
    <dbReference type="NCBI Taxonomy" id="1472640"/>
    <lineage>
        <taxon>Bacteria</taxon>
        <taxon>Bacillati</taxon>
        <taxon>Actinomycetota</taxon>
        <taxon>Actinomycetes</taxon>
        <taxon>Kitasatosporales</taxon>
        <taxon>Streptomycetaceae</taxon>
        <taxon>Streptomyces</taxon>
    </lineage>
</organism>
<feature type="domain" description="M23ase beta-sheet core" evidence="2">
    <location>
        <begin position="62"/>
        <end position="151"/>
    </location>
</feature>
<gene>
    <name evidence="3" type="ORF">GCM10012287_55130</name>
</gene>
<evidence type="ECO:0000259" key="2">
    <source>
        <dbReference type="Pfam" id="PF01551"/>
    </source>
</evidence>
<dbReference type="PANTHER" id="PTHR21666:SF270">
    <property type="entry name" value="MUREIN HYDROLASE ACTIVATOR ENVC"/>
    <property type="match status" value="1"/>
</dbReference>
<feature type="signal peptide" evidence="1">
    <location>
        <begin position="1"/>
        <end position="35"/>
    </location>
</feature>
<dbReference type="InterPro" id="IPR016047">
    <property type="entry name" value="M23ase_b-sheet_dom"/>
</dbReference>
<evidence type="ECO:0000313" key="3">
    <source>
        <dbReference type="EMBL" id="GGO57993.1"/>
    </source>
</evidence>
<dbReference type="Pfam" id="PF01551">
    <property type="entry name" value="Peptidase_M23"/>
    <property type="match status" value="1"/>
</dbReference>
<sequence>MSRLPHSRRVKRGLIALAAVAGCALTTLVAVPASAAATGGEKAADPASCPVAAEISQGYHDGHDGVDLAAPLGTPMYAAGPGTVTESGPASGYGQWIRIKHSDGAVTEYGHMSERFVNVGDTVTGGQHIANVGNEGQSTGPHLHFEVHRDGGMGFGDDPLVYMSERGVNLPCTP</sequence>
<feature type="chain" id="PRO_5045122178" evidence="1">
    <location>
        <begin position="36"/>
        <end position="174"/>
    </location>
</feature>
<reference evidence="4" key="1">
    <citation type="journal article" date="2019" name="Int. J. Syst. Evol. Microbiol.">
        <title>The Global Catalogue of Microorganisms (GCM) 10K type strain sequencing project: providing services to taxonomists for standard genome sequencing and annotation.</title>
        <authorList>
            <consortium name="The Broad Institute Genomics Platform"/>
            <consortium name="The Broad Institute Genome Sequencing Center for Infectious Disease"/>
            <person name="Wu L."/>
            <person name="Ma J."/>
        </authorList>
    </citation>
    <scope>NUCLEOTIDE SEQUENCE [LARGE SCALE GENOMIC DNA]</scope>
    <source>
        <strain evidence="4">CGMCC 4.7178</strain>
    </source>
</reference>
<keyword evidence="1" id="KW-0732">Signal</keyword>
<name>A0ABQ2MU84_9ACTN</name>
<dbReference type="PANTHER" id="PTHR21666">
    <property type="entry name" value="PEPTIDASE-RELATED"/>
    <property type="match status" value="1"/>
</dbReference>
<dbReference type="Proteomes" id="UP000631535">
    <property type="component" value="Unassembled WGS sequence"/>
</dbReference>
<keyword evidence="4" id="KW-1185">Reference proteome</keyword>